<sequence>MAEGLTGAVEMFHLLQNQFGTSVLKEILVCVLILLLIAWKVKPAKKNSKKLPPGPYSLPIVGYLPFLGKEPYKVLHNLRKKYGNIFGLYIGRSYTVVLGDYEAVKEAFSKSTTLDRPGMAFDFVPDRVGFSSVNGQEWVEQRNYSVKTIKNLGVGKSNWETSVQEEVEDFIKRISIHDGRAFDVNKLLTASIANNISSFIFRKRLPINSQTVDFLYRSVNAVSQFAAPIGFRNYFPFLCDILVALDITEYASYKKDIIKFHMFVRKEVELCKKNAAEENPEGFIEGYLTKIRQNEDNNLGNTFNYTNLHGNLQALFIGASDTTKTSLTWLLLAMATYLDVQSKVHEEIDAVLGKERKIDWSDRSTLPYTYAVIMEGQRWKTIAPINTPRIATEDITLSGFDIPKGTVIMANNWGVHNDTKYWKNPEKFQPERFLLEDGKKVNMKPESYIPFSYGKRNCPGEVIAMIEMLFYFVAIMQRFQVLPPKGKTPSMKATVGLTYHPVPQKLRFLKVIFFLNMAFRYSFIAGAVGFFGGVLYRDRRPLDIFGVKAAEESALVDVVEPMDIDVEDPVSKTMQFGFPSVDTIRSRKSYVLSYDRRNRVPNWVFEHLTPELIAYDENINRSKSEFFEDNSIHVYFRSTNADYKHSGFDRGHLAAAGNHRSKQEYLDDTFVLSNITPQVGKGFNRDAWNKLEKHVRKTQIVTDIKYQVIGPHDVAVPTHFFKVIVGERDAQFDMEAYVMPNAPIDDKVPLKAFMVPRDVIERCAGFLLFEKLPNSVFRSINGKPPKK</sequence>
<feature type="domain" description="ENPP1-3/EXOG-like endonuclease/phosphodiesterase" evidence="14">
    <location>
        <begin position="587"/>
        <end position="775"/>
    </location>
</feature>
<evidence type="ECO:0000256" key="1">
    <source>
        <dbReference type="ARBA" id="ARBA00001946"/>
    </source>
</evidence>
<dbReference type="PROSITE" id="PS01070">
    <property type="entry name" value="NUCLEASE_NON_SPEC"/>
    <property type="match status" value="1"/>
</dbReference>
<keyword evidence="5" id="KW-0540">Nuclease</keyword>
<feature type="domain" description="DNA/RNA non-specific endonuclease/pyrophosphatase/phosphodiesterase" evidence="15">
    <location>
        <begin position="586"/>
        <end position="775"/>
    </location>
</feature>
<dbReference type="GO" id="GO:0004519">
    <property type="term" value="F:endonuclease activity"/>
    <property type="evidence" value="ECO:0007669"/>
    <property type="project" value="UniProtKB-KW"/>
</dbReference>
<evidence type="ECO:0000256" key="8">
    <source>
        <dbReference type="ARBA" id="ARBA00022842"/>
    </source>
</evidence>
<evidence type="ECO:0000256" key="6">
    <source>
        <dbReference type="ARBA" id="ARBA00022723"/>
    </source>
</evidence>
<dbReference type="GO" id="GO:0006805">
    <property type="term" value="P:xenobiotic metabolic process"/>
    <property type="evidence" value="ECO:0007669"/>
    <property type="project" value="TreeGrafter"/>
</dbReference>
<comment type="caution">
    <text evidence="16">The sequence shown here is derived from an EMBL/GenBank/DDBJ whole genome shotgun (WGS) entry which is preliminary data.</text>
</comment>
<dbReference type="Pfam" id="PF01223">
    <property type="entry name" value="Endonuclease_NS"/>
    <property type="match status" value="1"/>
</dbReference>
<dbReference type="InterPro" id="IPR050182">
    <property type="entry name" value="Cytochrome_P450_fam2"/>
</dbReference>
<evidence type="ECO:0000256" key="13">
    <source>
        <dbReference type="SAM" id="Phobius"/>
    </source>
</evidence>
<dbReference type="InterPro" id="IPR001128">
    <property type="entry name" value="Cyt_P450"/>
</dbReference>
<keyword evidence="8" id="KW-0460">Magnesium</keyword>
<dbReference type="GO" id="GO:0005737">
    <property type="term" value="C:cytoplasm"/>
    <property type="evidence" value="ECO:0007669"/>
    <property type="project" value="TreeGrafter"/>
</dbReference>
<keyword evidence="7" id="KW-0255">Endonuclease</keyword>
<evidence type="ECO:0000256" key="12">
    <source>
        <dbReference type="PIRSR" id="PIRSR602401-1"/>
    </source>
</evidence>
<feature type="transmembrane region" description="Helical" evidence="13">
    <location>
        <begin position="511"/>
        <end position="536"/>
    </location>
</feature>
<evidence type="ECO:0000256" key="2">
    <source>
        <dbReference type="ARBA" id="ARBA00001971"/>
    </source>
</evidence>
<feature type="transmembrane region" description="Helical" evidence="13">
    <location>
        <begin position="23"/>
        <end position="41"/>
    </location>
</feature>
<dbReference type="AlphaFoldDB" id="A0A8X6XLX1"/>
<dbReference type="FunFam" id="1.10.630.10:FF:000036">
    <property type="entry name" value="CYtochrome P450 family"/>
    <property type="match status" value="1"/>
</dbReference>
<dbReference type="GO" id="GO:0016787">
    <property type="term" value="F:hydrolase activity"/>
    <property type="evidence" value="ECO:0007669"/>
    <property type="project" value="InterPro"/>
</dbReference>
<dbReference type="Proteomes" id="UP000886998">
    <property type="component" value="Unassembled WGS sequence"/>
</dbReference>
<keyword evidence="13" id="KW-0812">Transmembrane</keyword>
<dbReference type="GO" id="GO:0006082">
    <property type="term" value="P:organic acid metabolic process"/>
    <property type="evidence" value="ECO:0007669"/>
    <property type="project" value="TreeGrafter"/>
</dbReference>
<keyword evidence="17" id="KW-1185">Reference proteome</keyword>
<dbReference type="PROSITE" id="PS00086">
    <property type="entry name" value="CYTOCHROME_P450"/>
    <property type="match status" value="1"/>
</dbReference>
<dbReference type="SUPFAM" id="SSF54060">
    <property type="entry name" value="His-Me finger endonucleases"/>
    <property type="match status" value="1"/>
</dbReference>
<dbReference type="GO" id="GO:0016712">
    <property type="term" value="F:oxidoreductase activity, acting on paired donors, with incorporation or reduction of molecular oxygen, reduced flavin or flavoprotein as one donor, and incorporation of one atom of oxygen"/>
    <property type="evidence" value="ECO:0007669"/>
    <property type="project" value="TreeGrafter"/>
</dbReference>
<dbReference type="SUPFAM" id="SSF48264">
    <property type="entry name" value="Cytochrome P450"/>
    <property type="match status" value="1"/>
</dbReference>
<proteinExistence type="inferred from homology"/>
<comment type="cofactor">
    <cofactor evidence="2 12">
        <name>heme</name>
        <dbReference type="ChEBI" id="CHEBI:30413"/>
    </cofactor>
</comment>
<comment type="similarity">
    <text evidence="3">Belongs to the DNA/RNA non-specific endonuclease family.</text>
</comment>
<dbReference type="InterPro" id="IPR020821">
    <property type="entry name" value="ENPP1-3/EXOG-like_nuc-like"/>
</dbReference>
<dbReference type="EMBL" id="BMAV01009634">
    <property type="protein sequence ID" value="GFY54041.1"/>
    <property type="molecule type" value="Genomic_DNA"/>
</dbReference>
<dbReference type="InterPro" id="IPR018524">
    <property type="entry name" value="DNA/RNA_endonuclease_AS"/>
</dbReference>
<keyword evidence="6 12" id="KW-0479">Metal-binding</keyword>
<dbReference type="InterPro" id="IPR017972">
    <property type="entry name" value="Cyt_P450_CS"/>
</dbReference>
<dbReference type="GO" id="GO:0020037">
    <property type="term" value="F:heme binding"/>
    <property type="evidence" value="ECO:0007669"/>
    <property type="project" value="InterPro"/>
</dbReference>
<reference evidence="16" key="1">
    <citation type="submission" date="2020-08" db="EMBL/GenBank/DDBJ databases">
        <title>Multicomponent nature underlies the extraordinary mechanical properties of spider dragline silk.</title>
        <authorList>
            <person name="Kono N."/>
            <person name="Nakamura H."/>
            <person name="Mori M."/>
            <person name="Yoshida Y."/>
            <person name="Ohtoshi R."/>
            <person name="Malay A.D."/>
            <person name="Moran D.A.P."/>
            <person name="Tomita M."/>
            <person name="Numata K."/>
            <person name="Arakawa K."/>
        </authorList>
    </citation>
    <scope>NUCLEOTIDE SEQUENCE</scope>
</reference>
<dbReference type="PRINTS" id="PR00463">
    <property type="entry name" value="EP450I"/>
</dbReference>
<evidence type="ECO:0000256" key="10">
    <source>
        <dbReference type="ARBA" id="ARBA00023004"/>
    </source>
</evidence>
<dbReference type="GO" id="GO:0003676">
    <property type="term" value="F:nucleic acid binding"/>
    <property type="evidence" value="ECO:0007669"/>
    <property type="project" value="InterPro"/>
</dbReference>
<evidence type="ECO:0000256" key="3">
    <source>
        <dbReference type="ARBA" id="ARBA00010052"/>
    </source>
</evidence>
<comment type="similarity">
    <text evidence="4">Belongs to the cytochrome P450 family.</text>
</comment>
<dbReference type="InterPro" id="IPR044925">
    <property type="entry name" value="His-Me_finger_sf"/>
</dbReference>
<dbReference type="InterPro" id="IPR001604">
    <property type="entry name" value="Endo_G_ENPP1-like_dom"/>
</dbReference>
<keyword evidence="13" id="KW-1133">Transmembrane helix</keyword>
<evidence type="ECO:0000313" key="16">
    <source>
        <dbReference type="EMBL" id="GFY54041.1"/>
    </source>
</evidence>
<protein>
    <submittedName>
        <fullName evidence="16">Cytochrome P450 2U1</fullName>
    </submittedName>
</protein>
<dbReference type="PRINTS" id="PR00385">
    <property type="entry name" value="P450"/>
</dbReference>
<dbReference type="Gene3D" id="3.40.570.10">
    <property type="entry name" value="Extracellular Endonuclease, subunit A"/>
    <property type="match status" value="1"/>
</dbReference>
<evidence type="ECO:0000259" key="15">
    <source>
        <dbReference type="SMART" id="SM00892"/>
    </source>
</evidence>
<dbReference type="Pfam" id="PF00067">
    <property type="entry name" value="p450"/>
    <property type="match status" value="1"/>
</dbReference>
<dbReference type="InterPro" id="IPR002401">
    <property type="entry name" value="Cyt_P450_E_grp-I"/>
</dbReference>
<keyword evidence="7" id="KW-0378">Hydrolase</keyword>
<evidence type="ECO:0000256" key="9">
    <source>
        <dbReference type="ARBA" id="ARBA00023002"/>
    </source>
</evidence>
<dbReference type="OrthoDB" id="3934656at2759"/>
<dbReference type="GO" id="GO:0005506">
    <property type="term" value="F:iron ion binding"/>
    <property type="evidence" value="ECO:0007669"/>
    <property type="project" value="InterPro"/>
</dbReference>
<keyword evidence="13" id="KW-0472">Membrane</keyword>
<dbReference type="InterPro" id="IPR044929">
    <property type="entry name" value="DNA/RNA_non-sp_Endonuclease_sf"/>
</dbReference>
<gene>
    <name evidence="16" type="primary">CYP2U1</name>
    <name evidence="16" type="ORF">TNIN_25901</name>
</gene>
<name>A0A8X6XLX1_9ARAC</name>
<dbReference type="CDD" id="cd00091">
    <property type="entry name" value="NUC"/>
    <property type="match status" value="1"/>
</dbReference>
<organism evidence="16 17">
    <name type="scientific">Trichonephila inaurata madagascariensis</name>
    <dbReference type="NCBI Taxonomy" id="2747483"/>
    <lineage>
        <taxon>Eukaryota</taxon>
        <taxon>Metazoa</taxon>
        <taxon>Ecdysozoa</taxon>
        <taxon>Arthropoda</taxon>
        <taxon>Chelicerata</taxon>
        <taxon>Arachnida</taxon>
        <taxon>Araneae</taxon>
        <taxon>Araneomorphae</taxon>
        <taxon>Entelegynae</taxon>
        <taxon>Araneoidea</taxon>
        <taxon>Nephilidae</taxon>
        <taxon>Trichonephila</taxon>
        <taxon>Trichonephila inaurata</taxon>
    </lineage>
</organism>
<evidence type="ECO:0000256" key="5">
    <source>
        <dbReference type="ARBA" id="ARBA00022722"/>
    </source>
</evidence>
<dbReference type="SMART" id="SM00477">
    <property type="entry name" value="NUC"/>
    <property type="match status" value="1"/>
</dbReference>
<keyword evidence="10 12" id="KW-0408">Iron</keyword>
<dbReference type="SMART" id="SM00892">
    <property type="entry name" value="Endonuclease_NS"/>
    <property type="match status" value="1"/>
</dbReference>
<comment type="cofactor">
    <cofactor evidence="1">
        <name>Mg(2+)</name>
        <dbReference type="ChEBI" id="CHEBI:18420"/>
    </cofactor>
</comment>
<evidence type="ECO:0000256" key="11">
    <source>
        <dbReference type="ARBA" id="ARBA00023033"/>
    </source>
</evidence>
<evidence type="ECO:0000259" key="14">
    <source>
        <dbReference type="SMART" id="SM00477"/>
    </source>
</evidence>
<keyword evidence="11" id="KW-0503">Monooxygenase</keyword>
<dbReference type="PANTHER" id="PTHR24300">
    <property type="entry name" value="CYTOCHROME P450 508A4-RELATED"/>
    <property type="match status" value="1"/>
</dbReference>
<keyword evidence="9" id="KW-0560">Oxidoreductase</keyword>
<accession>A0A8X6XLX1</accession>
<keyword evidence="12" id="KW-0349">Heme</keyword>
<feature type="binding site" description="axial binding residue" evidence="12">
    <location>
        <position position="458"/>
    </location>
    <ligand>
        <name>heme</name>
        <dbReference type="ChEBI" id="CHEBI:30413"/>
    </ligand>
    <ligandPart>
        <name>Fe</name>
        <dbReference type="ChEBI" id="CHEBI:18248"/>
    </ligandPart>
</feature>
<dbReference type="Gene3D" id="1.10.630.10">
    <property type="entry name" value="Cytochrome P450"/>
    <property type="match status" value="1"/>
</dbReference>
<dbReference type="InterPro" id="IPR036396">
    <property type="entry name" value="Cyt_P450_sf"/>
</dbReference>
<dbReference type="PANTHER" id="PTHR24300:SF375">
    <property type="entry name" value="CYTOCHROME P450 FAMILY"/>
    <property type="match status" value="1"/>
</dbReference>
<evidence type="ECO:0000313" key="17">
    <source>
        <dbReference type="Proteomes" id="UP000886998"/>
    </source>
</evidence>
<evidence type="ECO:0000256" key="4">
    <source>
        <dbReference type="ARBA" id="ARBA00010617"/>
    </source>
</evidence>
<evidence type="ECO:0000256" key="7">
    <source>
        <dbReference type="ARBA" id="ARBA00022759"/>
    </source>
</evidence>